<dbReference type="EMBL" id="VSRR010017304">
    <property type="protein sequence ID" value="MPC60223.1"/>
    <property type="molecule type" value="Genomic_DNA"/>
</dbReference>
<evidence type="ECO:0000313" key="2">
    <source>
        <dbReference type="EMBL" id="MPC60223.1"/>
    </source>
</evidence>
<proteinExistence type="predicted"/>
<accession>A0A5B7GRI8</accession>
<name>A0A5B7GRI8_PORTR</name>
<dbReference type="Proteomes" id="UP000324222">
    <property type="component" value="Unassembled WGS sequence"/>
</dbReference>
<organism evidence="2 3">
    <name type="scientific">Portunus trituberculatus</name>
    <name type="common">Swimming crab</name>
    <name type="synonym">Neptunus trituberculatus</name>
    <dbReference type="NCBI Taxonomy" id="210409"/>
    <lineage>
        <taxon>Eukaryota</taxon>
        <taxon>Metazoa</taxon>
        <taxon>Ecdysozoa</taxon>
        <taxon>Arthropoda</taxon>
        <taxon>Crustacea</taxon>
        <taxon>Multicrustacea</taxon>
        <taxon>Malacostraca</taxon>
        <taxon>Eumalacostraca</taxon>
        <taxon>Eucarida</taxon>
        <taxon>Decapoda</taxon>
        <taxon>Pleocyemata</taxon>
        <taxon>Brachyura</taxon>
        <taxon>Eubrachyura</taxon>
        <taxon>Portunoidea</taxon>
        <taxon>Portunidae</taxon>
        <taxon>Portuninae</taxon>
        <taxon>Portunus</taxon>
    </lineage>
</organism>
<sequence>MGQKGFKSASGGEGESRPATRLSPQRAGPGPAGAVAVLEPVAGLAGAEN</sequence>
<reference evidence="2 3" key="1">
    <citation type="submission" date="2019-05" db="EMBL/GenBank/DDBJ databases">
        <title>Another draft genome of Portunus trituberculatus and its Hox gene families provides insights of decapod evolution.</title>
        <authorList>
            <person name="Jeong J.-H."/>
            <person name="Song I."/>
            <person name="Kim S."/>
            <person name="Choi T."/>
            <person name="Kim D."/>
            <person name="Ryu S."/>
            <person name="Kim W."/>
        </authorList>
    </citation>
    <scope>NUCLEOTIDE SEQUENCE [LARGE SCALE GENOMIC DNA]</scope>
    <source>
        <tissue evidence="2">Muscle</tissue>
    </source>
</reference>
<gene>
    <name evidence="2" type="ORF">E2C01_054262</name>
</gene>
<evidence type="ECO:0000256" key="1">
    <source>
        <dbReference type="SAM" id="MobiDB-lite"/>
    </source>
</evidence>
<comment type="caution">
    <text evidence="2">The sequence shown here is derived from an EMBL/GenBank/DDBJ whole genome shotgun (WGS) entry which is preliminary data.</text>
</comment>
<evidence type="ECO:0000313" key="3">
    <source>
        <dbReference type="Proteomes" id="UP000324222"/>
    </source>
</evidence>
<dbReference type="AlphaFoldDB" id="A0A5B7GRI8"/>
<keyword evidence="3" id="KW-1185">Reference proteome</keyword>
<feature type="region of interest" description="Disordered" evidence="1">
    <location>
        <begin position="1"/>
        <end position="34"/>
    </location>
</feature>
<protein>
    <submittedName>
        <fullName evidence="2">Uncharacterized protein</fullName>
    </submittedName>
</protein>